<dbReference type="AlphaFoldDB" id="A0A3P3XIE9"/>
<gene>
    <name evidence="4" type="ORF">SPIROBIBN47_210212</name>
</gene>
<evidence type="ECO:0000256" key="2">
    <source>
        <dbReference type="ARBA" id="ARBA00023002"/>
    </source>
</evidence>
<dbReference type="PANTHER" id="PTHR43673">
    <property type="entry name" value="NAD(P)H NITROREDUCTASE YDGI-RELATED"/>
    <property type="match status" value="1"/>
</dbReference>
<dbReference type="Pfam" id="PF00881">
    <property type="entry name" value="Nitroreductase"/>
    <property type="match status" value="1"/>
</dbReference>
<dbReference type="GO" id="GO:0016491">
    <property type="term" value="F:oxidoreductase activity"/>
    <property type="evidence" value="ECO:0007669"/>
    <property type="project" value="UniProtKB-KW"/>
</dbReference>
<dbReference type="PANTHER" id="PTHR43673:SF10">
    <property type="entry name" value="NADH DEHYDROGENASE_NAD(P)H NITROREDUCTASE XCC3605-RELATED"/>
    <property type="match status" value="1"/>
</dbReference>
<evidence type="ECO:0000259" key="3">
    <source>
        <dbReference type="Pfam" id="PF00881"/>
    </source>
</evidence>
<keyword evidence="2" id="KW-0560">Oxidoreductase</keyword>
<evidence type="ECO:0000256" key="1">
    <source>
        <dbReference type="ARBA" id="ARBA00007118"/>
    </source>
</evidence>
<evidence type="ECO:0000313" key="4">
    <source>
        <dbReference type="EMBL" id="SLM12111.1"/>
    </source>
</evidence>
<feature type="domain" description="Nitroreductase" evidence="3">
    <location>
        <begin position="7"/>
        <end position="152"/>
    </location>
</feature>
<dbReference type="Gene3D" id="3.40.109.10">
    <property type="entry name" value="NADH Oxidase"/>
    <property type="match status" value="1"/>
</dbReference>
<comment type="similarity">
    <text evidence="1">Belongs to the nitroreductase family.</text>
</comment>
<dbReference type="InterPro" id="IPR029479">
    <property type="entry name" value="Nitroreductase"/>
</dbReference>
<accession>A0A3P3XIE9</accession>
<organism evidence="4">
    <name type="scientific">uncultured spirochete</name>
    <dbReference type="NCBI Taxonomy" id="156406"/>
    <lineage>
        <taxon>Bacteria</taxon>
        <taxon>Pseudomonadati</taxon>
        <taxon>Spirochaetota</taxon>
        <taxon>Spirochaetia</taxon>
        <taxon>Spirochaetales</taxon>
        <taxon>environmental samples</taxon>
    </lineage>
</organism>
<dbReference type="InterPro" id="IPR000415">
    <property type="entry name" value="Nitroreductase-like"/>
</dbReference>
<sequence length="191" mass="20780">MNILHEIEDRRARRGLSEEPIDERIAAELVYAATLAPSCFNNQPWRIVMVSNEPGSAQAEGIRAALTPGNAWAQKASWFFVLCTAAHLDCRMDEGRDYAYFDLGQAAMAIELQAQHEGLIAHPMAGFSPSKVRAALSIPKEIVPLVVLAIGKPGPTDALSEQQKASENSERIRKPLGEVVFLGSFGNPLQG</sequence>
<name>A0A3P3XIE9_9SPIR</name>
<protein>
    <submittedName>
        <fullName evidence="4">Nitroreductase</fullName>
    </submittedName>
</protein>
<reference evidence="4" key="1">
    <citation type="submission" date="2017-02" db="EMBL/GenBank/DDBJ databases">
        <authorList>
            <person name="Regsiter A."/>
            <person name="William W."/>
        </authorList>
    </citation>
    <scope>NUCLEOTIDE SEQUENCE</scope>
    <source>
        <strain evidence="4">Bib</strain>
    </source>
</reference>
<proteinExistence type="inferred from homology"/>
<dbReference type="EMBL" id="FWDM01000014">
    <property type="protein sequence ID" value="SLM12111.1"/>
    <property type="molecule type" value="Genomic_DNA"/>
</dbReference>
<dbReference type="SUPFAM" id="SSF55469">
    <property type="entry name" value="FMN-dependent nitroreductase-like"/>
    <property type="match status" value="1"/>
</dbReference>